<sequence>MQTEKKEHPAAAATATVAGEKPPSFCDRLQRAFHSRPAFRPLRRLGVGRQDGGGGGALGTEEPPTVHGTNAAATHAAGGQPKPVPSPADHAPAPIVLPPAVKPAAKPIGTAAPAPIVLPSAPSPAAKPSAPPPRHHGHAPATTASAPAAAAKTKVAKTTTPPPGIPVPVPPPAAAAATGTPAAADGKDGGGESKEQQSKAKSRVSSRVRKAFSSK</sequence>
<feature type="compositionally biased region" description="Basic residues" evidence="1">
    <location>
        <begin position="200"/>
        <end position="215"/>
    </location>
</feature>
<dbReference type="AlphaFoldDB" id="A0A0D9VU82"/>
<keyword evidence="3" id="KW-1185">Reference proteome</keyword>
<feature type="compositionally biased region" description="Gly residues" evidence="1">
    <location>
        <begin position="49"/>
        <end position="58"/>
    </location>
</feature>
<reference evidence="2 3" key="1">
    <citation type="submission" date="2012-08" db="EMBL/GenBank/DDBJ databases">
        <title>Oryza genome evolution.</title>
        <authorList>
            <person name="Wing R.A."/>
        </authorList>
    </citation>
    <scope>NUCLEOTIDE SEQUENCE</scope>
</reference>
<feature type="region of interest" description="Disordered" evidence="1">
    <location>
        <begin position="1"/>
        <end position="23"/>
    </location>
</feature>
<feature type="compositionally biased region" description="Low complexity" evidence="1">
    <location>
        <begin position="174"/>
        <end position="184"/>
    </location>
</feature>
<dbReference type="HOGENOM" id="CLU_1498904_0_0_1"/>
<feature type="compositionally biased region" description="Low complexity" evidence="1">
    <location>
        <begin position="67"/>
        <end position="79"/>
    </location>
</feature>
<feature type="compositionally biased region" description="Low complexity" evidence="1">
    <location>
        <begin position="139"/>
        <end position="159"/>
    </location>
</feature>
<accession>A0A0D9VU82</accession>
<name>A0A0D9VU82_9ORYZ</name>
<evidence type="ECO:0000313" key="2">
    <source>
        <dbReference type="EnsemblPlants" id="LPERR03G15700.1"/>
    </source>
</evidence>
<feature type="compositionally biased region" description="Low complexity" evidence="1">
    <location>
        <begin position="119"/>
        <end position="128"/>
    </location>
</feature>
<feature type="compositionally biased region" description="Basic and acidic residues" evidence="1">
    <location>
        <begin position="185"/>
        <end position="198"/>
    </location>
</feature>
<dbReference type="STRING" id="77586.A0A0D9VU82"/>
<dbReference type="eggNOG" id="ENOG502R643">
    <property type="taxonomic scope" value="Eukaryota"/>
</dbReference>
<proteinExistence type="predicted"/>
<dbReference type="Gramene" id="LPERR03G15700.1">
    <property type="protein sequence ID" value="LPERR03G15700.1"/>
    <property type="gene ID" value="LPERR03G15700"/>
</dbReference>
<dbReference type="Proteomes" id="UP000032180">
    <property type="component" value="Chromosome 3"/>
</dbReference>
<protein>
    <submittedName>
        <fullName evidence="2">Uncharacterized protein</fullName>
    </submittedName>
</protein>
<feature type="region of interest" description="Disordered" evidence="1">
    <location>
        <begin position="37"/>
        <end position="215"/>
    </location>
</feature>
<evidence type="ECO:0000313" key="3">
    <source>
        <dbReference type="Proteomes" id="UP000032180"/>
    </source>
</evidence>
<reference evidence="3" key="2">
    <citation type="submission" date="2013-12" db="EMBL/GenBank/DDBJ databases">
        <authorList>
            <person name="Yu Y."/>
            <person name="Lee S."/>
            <person name="de Baynast K."/>
            <person name="Wissotski M."/>
            <person name="Liu L."/>
            <person name="Talag J."/>
            <person name="Goicoechea J."/>
            <person name="Angelova A."/>
            <person name="Jetty R."/>
            <person name="Kudrna D."/>
            <person name="Golser W."/>
            <person name="Rivera L."/>
            <person name="Zhang J."/>
            <person name="Wing R."/>
        </authorList>
    </citation>
    <scope>NUCLEOTIDE SEQUENCE</scope>
</reference>
<reference evidence="2" key="3">
    <citation type="submission" date="2015-04" db="UniProtKB">
        <authorList>
            <consortium name="EnsemblPlants"/>
        </authorList>
    </citation>
    <scope>IDENTIFICATION</scope>
</reference>
<dbReference type="EnsemblPlants" id="LPERR03G15700.1">
    <property type="protein sequence ID" value="LPERR03G15700.1"/>
    <property type="gene ID" value="LPERR03G15700"/>
</dbReference>
<evidence type="ECO:0000256" key="1">
    <source>
        <dbReference type="SAM" id="MobiDB-lite"/>
    </source>
</evidence>
<organism evidence="2 3">
    <name type="scientific">Leersia perrieri</name>
    <dbReference type="NCBI Taxonomy" id="77586"/>
    <lineage>
        <taxon>Eukaryota</taxon>
        <taxon>Viridiplantae</taxon>
        <taxon>Streptophyta</taxon>
        <taxon>Embryophyta</taxon>
        <taxon>Tracheophyta</taxon>
        <taxon>Spermatophyta</taxon>
        <taxon>Magnoliopsida</taxon>
        <taxon>Liliopsida</taxon>
        <taxon>Poales</taxon>
        <taxon>Poaceae</taxon>
        <taxon>BOP clade</taxon>
        <taxon>Oryzoideae</taxon>
        <taxon>Oryzeae</taxon>
        <taxon>Oryzinae</taxon>
        <taxon>Leersia</taxon>
    </lineage>
</organism>
<feature type="compositionally biased region" description="Pro residues" evidence="1">
    <location>
        <begin position="160"/>
        <end position="173"/>
    </location>
</feature>